<gene>
    <name evidence="5" type="ORF">DQ384_33550</name>
</gene>
<dbReference type="GO" id="GO:0005737">
    <property type="term" value="C:cytoplasm"/>
    <property type="evidence" value="ECO:0007669"/>
    <property type="project" value="TreeGrafter"/>
</dbReference>
<evidence type="ECO:0000256" key="2">
    <source>
        <dbReference type="ARBA" id="ARBA00022840"/>
    </source>
</evidence>
<dbReference type="EMBL" id="QOIL01000025">
    <property type="protein sequence ID" value="RCG23985.1"/>
    <property type="molecule type" value="Genomic_DNA"/>
</dbReference>
<comment type="caution">
    <text evidence="5">The sequence shown here is derived from an EMBL/GenBank/DDBJ whole genome shotgun (WGS) entry which is preliminary data.</text>
</comment>
<name>A0A367F2H4_9ACTN</name>
<dbReference type="PANTHER" id="PTHR16305">
    <property type="entry name" value="TESTICULAR SOLUBLE ADENYLYL CYCLASE"/>
    <property type="match status" value="1"/>
</dbReference>
<dbReference type="GO" id="GO:0003677">
    <property type="term" value="F:DNA binding"/>
    <property type="evidence" value="ECO:0007669"/>
    <property type="project" value="InterPro"/>
</dbReference>
<dbReference type="OrthoDB" id="4500249at2"/>
<dbReference type="SMART" id="SM00421">
    <property type="entry name" value="HTH_LUXR"/>
    <property type="match status" value="1"/>
</dbReference>
<dbReference type="SUPFAM" id="SSF46894">
    <property type="entry name" value="C-terminal effector domain of the bipartite response regulators"/>
    <property type="match status" value="1"/>
</dbReference>
<dbReference type="InterPro" id="IPR016032">
    <property type="entry name" value="Sig_transdc_resp-reg_C-effctor"/>
</dbReference>
<feature type="domain" description="HTH luxR-type" evidence="4">
    <location>
        <begin position="923"/>
        <end position="988"/>
    </location>
</feature>
<dbReference type="GO" id="GO:0006355">
    <property type="term" value="P:regulation of DNA-templated transcription"/>
    <property type="evidence" value="ECO:0007669"/>
    <property type="project" value="InterPro"/>
</dbReference>
<dbReference type="Pfam" id="PF13191">
    <property type="entry name" value="AAA_16"/>
    <property type="match status" value="1"/>
</dbReference>
<evidence type="ECO:0000313" key="6">
    <source>
        <dbReference type="Proteomes" id="UP000253094"/>
    </source>
</evidence>
<keyword evidence="1" id="KW-0547">Nucleotide-binding</keyword>
<feature type="region of interest" description="Disordered" evidence="3">
    <location>
        <begin position="1"/>
        <end position="23"/>
    </location>
</feature>
<dbReference type="PROSITE" id="PS50043">
    <property type="entry name" value="HTH_LUXR_2"/>
    <property type="match status" value="1"/>
</dbReference>
<dbReference type="AlphaFoldDB" id="A0A367F2H4"/>
<dbReference type="Proteomes" id="UP000253094">
    <property type="component" value="Unassembled WGS sequence"/>
</dbReference>
<dbReference type="InterPro" id="IPR011990">
    <property type="entry name" value="TPR-like_helical_dom_sf"/>
</dbReference>
<keyword evidence="2" id="KW-0067">ATP-binding</keyword>
<dbReference type="PRINTS" id="PR00038">
    <property type="entry name" value="HTHLUXR"/>
</dbReference>
<keyword evidence="6" id="KW-1185">Reference proteome</keyword>
<dbReference type="InterPro" id="IPR027417">
    <property type="entry name" value="P-loop_NTPase"/>
</dbReference>
<sequence length="992" mass="105520">MNGPETLPFGEGTETARSGGTPLVGRHDALREFTQTVEAMFPGFPQFTGSSGYPVLTGTGGFRFLAVVGEPGAGKTRLLAELARLTTGRGLTTLWGRAAEFEQIMPFSALVDALDDHLEARRDELSGRLGAGQARQLASVFPALAAKMPERPEDAEAPESADQSGMARYRLYRALRQLIDELAAPGGLALILDDVHWADDSSAEFLDHLVRHPPRGKVLVTIAYRPAQVTPRLAALALSAGARGRQVTVGPLNLAEVEEFLGPRVNRTRGRALYEASGGNPFYLEALARMSQREVGDLPPTVRAALRVELADLSPGSLLIAQAAAVTADEFVPALAAVTAQVPEATALDGLNELVARDIVRPAAAGRFRFRHPLVRRAAYESAAAGWQLAAHARLAAHLAELGAPATVQAHHVERSGSFGDQRAIATLVEAARAVATHAPVTAAHWLRKALDLTPEEPSTLEDRLELLMELSRAQGVSGRLAEGRDTARELLRLLPVDDHARRARAARICALMERQLDRPHEARALLLDELRRMPDPRAAAAVPLRMRLVAESMMRVDFRAAQAVLDLMPDSGDDWEPDLAMAVAALRPMPAYAAGRMVEALRAADAADRLVGTALDDHLAEWLDAVAWLCWAETNLGRYSVALRHFERAVAVARSTGQTYILTNLLAGKARTLTVLGRLPEALATVEESVEGARLLESGQQLVFALTQSCVSSAWAGEHEAALRAVEEAIQAGVGGGEVWSDMARHARGVALVMAGRMGEGVEAILDACGRFDAPRLDRGTLVASCELLALAEASHGRVSEAARWAEVATGITDPALPVFSGFVPLARAHALRASDPAEAAALAREAAGLLTAGERRIDAGRALLTAGQAYGDAGRRSVAIECLRDAAEIFQTAGARALAAQAAREQRRLGVRVSSTAPAGQGGGAQGLSPRELEIAGLVAEGLTNQQIAEQLFLSVRTVETHLSRVFAKLGVTSRVGVATKLNRKSASPP</sequence>
<dbReference type="SUPFAM" id="SSF48452">
    <property type="entry name" value="TPR-like"/>
    <property type="match status" value="1"/>
</dbReference>
<dbReference type="InterPro" id="IPR000792">
    <property type="entry name" value="Tscrpt_reg_LuxR_C"/>
</dbReference>
<dbReference type="GO" id="GO:0004016">
    <property type="term" value="F:adenylate cyclase activity"/>
    <property type="evidence" value="ECO:0007669"/>
    <property type="project" value="TreeGrafter"/>
</dbReference>
<reference evidence="5 6" key="1">
    <citation type="submission" date="2018-06" db="EMBL/GenBank/DDBJ databases">
        <title>Sphaerisporangium craniellae sp. nov., isolated from a marine sponge in the South China Sea.</title>
        <authorList>
            <person name="Li L."/>
        </authorList>
    </citation>
    <scope>NUCLEOTIDE SEQUENCE [LARGE SCALE GENOMIC DNA]</scope>
    <source>
        <strain evidence="5 6">CCTCC AA 208026</strain>
    </source>
</reference>
<protein>
    <submittedName>
        <fullName evidence="5">LuxR family transcriptional regulator</fullName>
    </submittedName>
</protein>
<organism evidence="5 6">
    <name type="scientific">Sphaerisporangium album</name>
    <dbReference type="NCBI Taxonomy" id="509200"/>
    <lineage>
        <taxon>Bacteria</taxon>
        <taxon>Bacillati</taxon>
        <taxon>Actinomycetota</taxon>
        <taxon>Actinomycetes</taxon>
        <taxon>Streptosporangiales</taxon>
        <taxon>Streptosporangiaceae</taxon>
        <taxon>Sphaerisporangium</taxon>
    </lineage>
</organism>
<dbReference type="GO" id="GO:0005524">
    <property type="term" value="F:ATP binding"/>
    <property type="evidence" value="ECO:0007669"/>
    <property type="project" value="UniProtKB-KW"/>
</dbReference>
<dbReference type="PANTHER" id="PTHR16305:SF35">
    <property type="entry name" value="TRANSCRIPTIONAL ACTIVATOR DOMAIN"/>
    <property type="match status" value="1"/>
</dbReference>
<dbReference type="PROSITE" id="PS00622">
    <property type="entry name" value="HTH_LUXR_1"/>
    <property type="match status" value="1"/>
</dbReference>
<accession>A0A367F2H4</accession>
<dbReference type="RefSeq" id="WP_114032895.1">
    <property type="nucleotide sequence ID" value="NZ_QOIL01000025.1"/>
</dbReference>
<dbReference type="Pfam" id="PF00196">
    <property type="entry name" value="GerE"/>
    <property type="match status" value="1"/>
</dbReference>
<evidence type="ECO:0000313" key="5">
    <source>
        <dbReference type="EMBL" id="RCG23985.1"/>
    </source>
</evidence>
<dbReference type="Gene3D" id="1.10.10.10">
    <property type="entry name" value="Winged helix-like DNA-binding domain superfamily/Winged helix DNA-binding domain"/>
    <property type="match status" value="1"/>
</dbReference>
<evidence type="ECO:0000259" key="4">
    <source>
        <dbReference type="PROSITE" id="PS50043"/>
    </source>
</evidence>
<evidence type="ECO:0000256" key="1">
    <source>
        <dbReference type="ARBA" id="ARBA00022741"/>
    </source>
</evidence>
<dbReference type="CDD" id="cd06170">
    <property type="entry name" value="LuxR_C_like"/>
    <property type="match status" value="1"/>
</dbReference>
<dbReference type="InterPro" id="IPR041664">
    <property type="entry name" value="AAA_16"/>
</dbReference>
<dbReference type="InterPro" id="IPR036388">
    <property type="entry name" value="WH-like_DNA-bd_sf"/>
</dbReference>
<proteinExistence type="predicted"/>
<dbReference type="Gene3D" id="1.25.40.10">
    <property type="entry name" value="Tetratricopeptide repeat domain"/>
    <property type="match status" value="2"/>
</dbReference>
<dbReference type="SUPFAM" id="SSF52540">
    <property type="entry name" value="P-loop containing nucleoside triphosphate hydrolases"/>
    <property type="match status" value="1"/>
</dbReference>
<evidence type="ECO:0000256" key="3">
    <source>
        <dbReference type="SAM" id="MobiDB-lite"/>
    </source>
</evidence>